<dbReference type="PANTHER" id="PTHR20857:SF15">
    <property type="entry name" value="THIAMINE-PHOSPHATE SYNTHASE"/>
    <property type="match status" value="1"/>
</dbReference>
<keyword evidence="4 9" id="KW-0460">Magnesium</keyword>
<dbReference type="NCBIfam" id="TIGR00693">
    <property type="entry name" value="thiE"/>
    <property type="match status" value="1"/>
</dbReference>
<evidence type="ECO:0000256" key="8">
    <source>
        <dbReference type="ARBA" id="ARBA00047883"/>
    </source>
</evidence>
<dbReference type="InterPro" id="IPR013785">
    <property type="entry name" value="Aldolase_TIM"/>
</dbReference>
<dbReference type="GO" id="GO:0005737">
    <property type="term" value="C:cytoplasm"/>
    <property type="evidence" value="ECO:0007669"/>
    <property type="project" value="TreeGrafter"/>
</dbReference>
<comment type="pathway">
    <text evidence="1 9 11">Cofactor biosynthesis; thiamine diphosphate biosynthesis; thiamine phosphate from 4-amino-2-methyl-5-diphosphomethylpyrimidine and 4-methyl-5-(2-phosphoethyl)-thiazole: step 1/1.</text>
</comment>
<dbReference type="GO" id="GO:0009229">
    <property type="term" value="P:thiamine diphosphate biosynthetic process"/>
    <property type="evidence" value="ECO:0007669"/>
    <property type="project" value="UniProtKB-UniRule"/>
</dbReference>
<evidence type="ECO:0000256" key="7">
    <source>
        <dbReference type="ARBA" id="ARBA00047851"/>
    </source>
</evidence>
<feature type="binding site" evidence="9">
    <location>
        <position position="65"/>
    </location>
    <ligand>
        <name>4-amino-2-methyl-5-(diphosphooxymethyl)pyrimidine</name>
        <dbReference type="ChEBI" id="CHEBI:57841"/>
    </ligand>
</feature>
<keyword evidence="3 9" id="KW-0479">Metal-binding</keyword>
<dbReference type="EMBL" id="CXSU01000012">
    <property type="protein sequence ID" value="CTQ51247.1"/>
    <property type="molecule type" value="Genomic_DNA"/>
</dbReference>
<comment type="function">
    <text evidence="9">Condenses 4-methyl-5-(beta-hydroxyethyl)thiazole monophosphate (THZ-P) and 2-methyl-4-amino-5-hydroxymethyl pyrimidine pyrophosphate (HMP-PP) to form thiamine monophosphate (TMP).</text>
</comment>
<feature type="binding site" evidence="9">
    <location>
        <position position="66"/>
    </location>
    <ligand>
        <name>Mg(2+)</name>
        <dbReference type="ChEBI" id="CHEBI:18420"/>
    </ligand>
</feature>
<dbReference type="HAMAP" id="MF_00097">
    <property type="entry name" value="TMP_synthase"/>
    <property type="match status" value="1"/>
</dbReference>
<proteinExistence type="inferred from homology"/>
<dbReference type="GO" id="GO:0000287">
    <property type="term" value="F:magnesium ion binding"/>
    <property type="evidence" value="ECO:0007669"/>
    <property type="project" value="UniProtKB-UniRule"/>
</dbReference>
<dbReference type="UniPathway" id="UPA00060">
    <property type="reaction ID" value="UER00141"/>
</dbReference>
<comment type="catalytic activity">
    <reaction evidence="7 9 10">
        <text>2-(2-carboxy-4-methylthiazol-5-yl)ethyl phosphate + 4-amino-2-methyl-5-(diphosphooxymethyl)pyrimidine + 2 H(+) = thiamine phosphate + CO2 + diphosphate</text>
        <dbReference type="Rhea" id="RHEA:47848"/>
        <dbReference type="ChEBI" id="CHEBI:15378"/>
        <dbReference type="ChEBI" id="CHEBI:16526"/>
        <dbReference type="ChEBI" id="CHEBI:33019"/>
        <dbReference type="ChEBI" id="CHEBI:37575"/>
        <dbReference type="ChEBI" id="CHEBI:57841"/>
        <dbReference type="ChEBI" id="CHEBI:62890"/>
        <dbReference type="EC" id="2.5.1.3"/>
    </reaction>
</comment>
<feature type="binding site" evidence="9">
    <location>
        <position position="104"/>
    </location>
    <ligand>
        <name>4-amino-2-methyl-5-(diphosphooxymethyl)pyrimidine</name>
        <dbReference type="ChEBI" id="CHEBI:57841"/>
    </ligand>
</feature>
<evidence type="ECO:0000256" key="1">
    <source>
        <dbReference type="ARBA" id="ARBA00005165"/>
    </source>
</evidence>
<name>A0A0M6YPR4_9RHOB</name>
<dbReference type="InterPro" id="IPR036206">
    <property type="entry name" value="ThiamineP_synth_sf"/>
</dbReference>
<dbReference type="GO" id="GO:0004789">
    <property type="term" value="F:thiamine-phosphate diphosphorylase activity"/>
    <property type="evidence" value="ECO:0007669"/>
    <property type="project" value="UniProtKB-UniRule"/>
</dbReference>
<dbReference type="Pfam" id="PF02581">
    <property type="entry name" value="TMP-TENI"/>
    <property type="match status" value="1"/>
</dbReference>
<dbReference type="CDD" id="cd00564">
    <property type="entry name" value="TMP_TenI"/>
    <property type="match status" value="1"/>
</dbReference>
<evidence type="ECO:0000256" key="10">
    <source>
        <dbReference type="RuleBase" id="RU003826"/>
    </source>
</evidence>
<evidence type="ECO:0000313" key="14">
    <source>
        <dbReference type="Proteomes" id="UP000049222"/>
    </source>
</evidence>
<comment type="catalytic activity">
    <reaction evidence="6 9 10">
        <text>4-methyl-5-(2-phosphooxyethyl)-thiazole + 4-amino-2-methyl-5-(diphosphooxymethyl)pyrimidine + H(+) = thiamine phosphate + diphosphate</text>
        <dbReference type="Rhea" id="RHEA:22328"/>
        <dbReference type="ChEBI" id="CHEBI:15378"/>
        <dbReference type="ChEBI" id="CHEBI:33019"/>
        <dbReference type="ChEBI" id="CHEBI:37575"/>
        <dbReference type="ChEBI" id="CHEBI:57841"/>
        <dbReference type="ChEBI" id="CHEBI:58296"/>
        <dbReference type="EC" id="2.5.1.3"/>
    </reaction>
</comment>
<accession>A0A0M6YPR4</accession>
<dbReference type="AlphaFoldDB" id="A0A0M6YPR4"/>
<evidence type="ECO:0000256" key="2">
    <source>
        <dbReference type="ARBA" id="ARBA00022679"/>
    </source>
</evidence>
<dbReference type="InterPro" id="IPR022998">
    <property type="entry name" value="ThiamineP_synth_TenI"/>
</dbReference>
<evidence type="ECO:0000256" key="3">
    <source>
        <dbReference type="ARBA" id="ARBA00022723"/>
    </source>
</evidence>
<dbReference type="Proteomes" id="UP000049222">
    <property type="component" value="Unassembled WGS sequence"/>
</dbReference>
<feature type="binding site" evidence="9">
    <location>
        <position position="85"/>
    </location>
    <ligand>
        <name>Mg(2+)</name>
        <dbReference type="ChEBI" id="CHEBI:18420"/>
    </ligand>
</feature>
<dbReference type="GO" id="GO:0009228">
    <property type="term" value="P:thiamine biosynthetic process"/>
    <property type="evidence" value="ECO:0007669"/>
    <property type="project" value="UniProtKB-KW"/>
</dbReference>
<evidence type="ECO:0000256" key="5">
    <source>
        <dbReference type="ARBA" id="ARBA00022977"/>
    </source>
</evidence>
<evidence type="ECO:0000256" key="11">
    <source>
        <dbReference type="RuleBase" id="RU004253"/>
    </source>
</evidence>
<dbReference type="OrthoDB" id="9810880at2"/>
<protein>
    <recommendedName>
        <fullName evidence="9">Thiamine-phosphate synthase</fullName>
        <shortName evidence="9">TP synthase</shortName>
        <shortName evidence="9">TPS</shortName>
        <ecNumber evidence="9">2.5.1.3</ecNumber>
    </recommendedName>
    <alternativeName>
        <fullName evidence="9">Thiamine-phosphate pyrophosphorylase</fullName>
        <shortName evidence="9">TMP pyrophosphorylase</shortName>
        <shortName evidence="9">TMP-PPase</shortName>
    </alternativeName>
</protein>
<evidence type="ECO:0000256" key="9">
    <source>
        <dbReference type="HAMAP-Rule" id="MF_00097"/>
    </source>
</evidence>
<dbReference type="SUPFAM" id="SSF51391">
    <property type="entry name" value="Thiamin phosphate synthase"/>
    <property type="match status" value="1"/>
</dbReference>
<dbReference type="InterPro" id="IPR034291">
    <property type="entry name" value="TMP_synthase"/>
</dbReference>
<feature type="binding site" evidence="9">
    <location>
        <begin position="181"/>
        <end position="182"/>
    </location>
    <ligand>
        <name>2-[(2R,5Z)-2-carboxy-4-methylthiazol-5(2H)-ylidene]ethyl phosphate</name>
        <dbReference type="ChEBI" id="CHEBI:62899"/>
    </ligand>
</feature>
<organism evidence="13 14">
    <name type="scientific">Jannaschia donghaensis</name>
    <dbReference type="NCBI Taxonomy" id="420998"/>
    <lineage>
        <taxon>Bacteria</taxon>
        <taxon>Pseudomonadati</taxon>
        <taxon>Pseudomonadota</taxon>
        <taxon>Alphaproteobacteria</taxon>
        <taxon>Rhodobacterales</taxon>
        <taxon>Roseobacteraceae</taxon>
        <taxon>Jannaschia</taxon>
    </lineage>
</organism>
<gene>
    <name evidence="9 13" type="primary">thiE</name>
    <name evidence="13" type="ORF">JDO7802_03286</name>
</gene>
<dbReference type="PANTHER" id="PTHR20857">
    <property type="entry name" value="THIAMINE-PHOSPHATE PYROPHOSPHORYLASE"/>
    <property type="match status" value="1"/>
</dbReference>
<feature type="binding site" evidence="9">
    <location>
        <position position="161"/>
    </location>
    <ligand>
        <name>2-[(2R,5Z)-2-carboxy-4-methylthiazol-5(2H)-ylidene]ethyl phosphate</name>
        <dbReference type="ChEBI" id="CHEBI:62899"/>
    </ligand>
</feature>
<feature type="binding site" evidence="9">
    <location>
        <position position="133"/>
    </location>
    <ligand>
        <name>4-amino-2-methyl-5-(diphosphooxymethyl)pyrimidine</name>
        <dbReference type="ChEBI" id="CHEBI:57841"/>
    </ligand>
</feature>
<keyword evidence="14" id="KW-1185">Reference proteome</keyword>
<keyword evidence="2 9" id="KW-0808">Transferase</keyword>
<dbReference type="STRING" id="420998.JDO7802_03286"/>
<comment type="cofactor">
    <cofactor evidence="9">
        <name>Mg(2+)</name>
        <dbReference type="ChEBI" id="CHEBI:18420"/>
    </cofactor>
    <text evidence="9">Binds 1 Mg(2+) ion per subunit.</text>
</comment>
<evidence type="ECO:0000259" key="12">
    <source>
        <dbReference type="Pfam" id="PF02581"/>
    </source>
</evidence>
<dbReference type="RefSeq" id="WP_055086976.1">
    <property type="nucleotide sequence ID" value="NZ_CXSU01000012.1"/>
</dbReference>
<comment type="similarity">
    <text evidence="9 10">Belongs to the thiamine-phosphate synthase family.</text>
</comment>
<evidence type="ECO:0000313" key="13">
    <source>
        <dbReference type="EMBL" id="CTQ51247.1"/>
    </source>
</evidence>
<comment type="catalytic activity">
    <reaction evidence="8 9 10">
        <text>2-[(2R,5Z)-2-carboxy-4-methylthiazol-5(2H)-ylidene]ethyl phosphate + 4-amino-2-methyl-5-(diphosphooxymethyl)pyrimidine + 2 H(+) = thiamine phosphate + CO2 + diphosphate</text>
        <dbReference type="Rhea" id="RHEA:47844"/>
        <dbReference type="ChEBI" id="CHEBI:15378"/>
        <dbReference type="ChEBI" id="CHEBI:16526"/>
        <dbReference type="ChEBI" id="CHEBI:33019"/>
        <dbReference type="ChEBI" id="CHEBI:37575"/>
        <dbReference type="ChEBI" id="CHEBI:57841"/>
        <dbReference type="ChEBI" id="CHEBI:62899"/>
        <dbReference type="EC" id="2.5.1.3"/>
    </reaction>
</comment>
<evidence type="ECO:0000256" key="4">
    <source>
        <dbReference type="ARBA" id="ARBA00022842"/>
    </source>
</evidence>
<sequence>MIPRLCFITDATAALSIVDQAEAAVRGGAGWVQLRHKTLDDVAFTALARELTERIVPLGARLIVNDRVEVAPTVGAHGLHVGQTDGDPRAIRARIGPDAVLGLSVEHHAQIAAIPPGCVDYLGVGPVRATRSKADHATPLGFDQLARIVRDTDLPCIAIGGLTAVDAPALRTAGCAGMAVVSAVSRASDPEAAARAIVDQWSRA</sequence>
<evidence type="ECO:0000256" key="6">
    <source>
        <dbReference type="ARBA" id="ARBA00047334"/>
    </source>
</evidence>
<feature type="binding site" evidence="9">
    <location>
        <begin position="130"/>
        <end position="132"/>
    </location>
    <ligand>
        <name>2-[(2R,5Z)-2-carboxy-4-methylthiazol-5(2H)-ylidene]ethyl phosphate</name>
        <dbReference type="ChEBI" id="CHEBI:62899"/>
    </ligand>
</feature>
<feature type="domain" description="Thiamine phosphate synthase/TenI" evidence="12">
    <location>
        <begin position="5"/>
        <end position="184"/>
    </location>
</feature>
<dbReference type="Gene3D" id="3.20.20.70">
    <property type="entry name" value="Aldolase class I"/>
    <property type="match status" value="1"/>
</dbReference>
<dbReference type="EC" id="2.5.1.3" evidence="9"/>
<feature type="binding site" evidence="9">
    <location>
        <begin position="33"/>
        <end position="37"/>
    </location>
    <ligand>
        <name>4-amino-2-methyl-5-(diphosphooxymethyl)pyrimidine</name>
        <dbReference type="ChEBI" id="CHEBI:57841"/>
    </ligand>
</feature>
<keyword evidence="5 9" id="KW-0784">Thiamine biosynthesis</keyword>
<reference evidence="13 14" key="1">
    <citation type="submission" date="2015-07" db="EMBL/GenBank/DDBJ databases">
        <authorList>
            <person name="Noorani M."/>
        </authorList>
    </citation>
    <scope>NUCLEOTIDE SEQUENCE [LARGE SCALE GENOMIC DNA]</scope>
    <source>
        <strain evidence="13 14">CECT 7802</strain>
    </source>
</reference>